<keyword evidence="8" id="KW-0206">Cytoskeleton</keyword>
<evidence type="ECO:0000256" key="13">
    <source>
        <dbReference type="ARBA" id="ARBA00046373"/>
    </source>
</evidence>
<dbReference type="PROSITE" id="PS00018">
    <property type="entry name" value="EF_HAND_1"/>
    <property type="match status" value="1"/>
</dbReference>
<feature type="compositionally biased region" description="Acidic residues" evidence="14">
    <location>
        <begin position="419"/>
        <end position="429"/>
    </location>
</feature>
<feature type="compositionally biased region" description="Basic and acidic residues" evidence="14">
    <location>
        <begin position="312"/>
        <end position="324"/>
    </location>
</feature>
<dbReference type="PROSITE" id="PS50896">
    <property type="entry name" value="LISH"/>
    <property type="match status" value="1"/>
</dbReference>
<dbReference type="InterPro" id="IPR018247">
    <property type="entry name" value="EF_Hand_1_Ca_BS"/>
</dbReference>
<evidence type="ECO:0000256" key="6">
    <source>
        <dbReference type="ARBA" id="ARBA00022794"/>
    </source>
</evidence>
<dbReference type="GO" id="GO:0005813">
    <property type="term" value="C:centrosome"/>
    <property type="evidence" value="ECO:0007669"/>
    <property type="project" value="UniProtKB-SubCell"/>
</dbReference>
<evidence type="ECO:0000256" key="2">
    <source>
        <dbReference type="ARBA" id="ARBA00004300"/>
    </source>
</evidence>
<evidence type="ECO:0000256" key="4">
    <source>
        <dbReference type="ARBA" id="ARBA00022490"/>
    </source>
</evidence>
<feature type="region of interest" description="Disordered" evidence="14">
    <location>
        <begin position="246"/>
        <end position="270"/>
    </location>
</feature>
<dbReference type="EMBL" id="CAIIXF020000011">
    <property type="protein sequence ID" value="CAH1799590.1"/>
    <property type="molecule type" value="Genomic_DNA"/>
</dbReference>
<keyword evidence="4" id="KW-0963">Cytoplasm</keyword>
<keyword evidence="6" id="KW-0970">Cilium biogenesis/degradation</keyword>
<comment type="subcellular location">
    <subcellularLocation>
        <location evidence="1">Cytoplasm</location>
        <location evidence="1">Cytoskeleton</location>
        <location evidence="1">Cilium basal body</location>
    </subcellularLocation>
    <subcellularLocation>
        <location evidence="2">Cytoplasm</location>
        <location evidence="2">Cytoskeleton</location>
        <location evidence="2">Microtubule organizing center</location>
        <location evidence="2">Centrosome</location>
    </subcellularLocation>
</comment>
<keyword evidence="5" id="KW-0597">Phosphoprotein</keyword>
<dbReference type="CDD" id="cd00051">
    <property type="entry name" value="EFh"/>
    <property type="match status" value="1"/>
</dbReference>
<feature type="compositionally biased region" description="Polar residues" evidence="14">
    <location>
        <begin position="430"/>
        <end position="440"/>
    </location>
</feature>
<dbReference type="InterPro" id="IPR018993">
    <property type="entry name" value="FOP_dimerisation-dom_N"/>
</dbReference>
<keyword evidence="16" id="KW-1185">Reference proteome</keyword>
<dbReference type="PANTHER" id="PTHR15431">
    <property type="entry name" value="FGFR1 ONCOGENE PARTNER/LISH DOMAIN-CONTAINING PROTEIN"/>
    <property type="match status" value="1"/>
</dbReference>
<dbReference type="Pfam" id="PF13499">
    <property type="entry name" value="EF-hand_7"/>
    <property type="match status" value="1"/>
</dbReference>
<evidence type="ECO:0000313" key="16">
    <source>
        <dbReference type="Proteomes" id="UP000749559"/>
    </source>
</evidence>
<evidence type="ECO:0000256" key="3">
    <source>
        <dbReference type="ARBA" id="ARBA00005385"/>
    </source>
</evidence>
<proteinExistence type="inferred from homology"/>
<evidence type="ECO:0000256" key="8">
    <source>
        <dbReference type="ARBA" id="ARBA00023212"/>
    </source>
</evidence>
<feature type="compositionally biased region" description="Low complexity" evidence="14">
    <location>
        <begin position="355"/>
        <end position="370"/>
    </location>
</feature>
<dbReference type="PANTHER" id="PTHR15431:SF9">
    <property type="entry name" value="CENTROSOMAL PROTEIN 43"/>
    <property type="match status" value="1"/>
</dbReference>
<gene>
    <name evidence="15" type="ORF">OFUS_LOCUS23584</name>
</gene>
<evidence type="ECO:0000256" key="1">
    <source>
        <dbReference type="ARBA" id="ARBA00004120"/>
    </source>
</evidence>
<accession>A0A8J1XH19</accession>
<evidence type="ECO:0000256" key="5">
    <source>
        <dbReference type="ARBA" id="ARBA00022553"/>
    </source>
</evidence>
<dbReference type="SMART" id="SM00054">
    <property type="entry name" value="EFh"/>
    <property type="match status" value="2"/>
</dbReference>
<protein>
    <recommendedName>
        <fullName evidence="10">Centrosomal protein 43</fullName>
    </recommendedName>
    <alternativeName>
        <fullName evidence="11">FGFR1 oncogene partner</fullName>
    </alternativeName>
</protein>
<organism evidence="15 16">
    <name type="scientific">Owenia fusiformis</name>
    <name type="common">Polychaete worm</name>
    <dbReference type="NCBI Taxonomy" id="6347"/>
    <lineage>
        <taxon>Eukaryota</taxon>
        <taxon>Metazoa</taxon>
        <taxon>Spiralia</taxon>
        <taxon>Lophotrochozoa</taxon>
        <taxon>Annelida</taxon>
        <taxon>Polychaeta</taxon>
        <taxon>Sedentaria</taxon>
        <taxon>Canalipalpata</taxon>
        <taxon>Sabellida</taxon>
        <taxon>Oweniida</taxon>
        <taxon>Oweniidae</taxon>
        <taxon>Owenia</taxon>
    </lineage>
</organism>
<evidence type="ECO:0000313" key="15">
    <source>
        <dbReference type="EMBL" id="CAH1799590.1"/>
    </source>
</evidence>
<evidence type="ECO:0000256" key="10">
    <source>
        <dbReference type="ARBA" id="ARBA00041026"/>
    </source>
</evidence>
<comment type="caution">
    <text evidence="15">The sequence shown here is derived from an EMBL/GenBank/DDBJ whole genome shotgun (WGS) entry which is preliminary data.</text>
</comment>
<dbReference type="InterPro" id="IPR002048">
    <property type="entry name" value="EF_hand_dom"/>
</dbReference>
<feature type="region of interest" description="Disordered" evidence="14">
    <location>
        <begin position="282"/>
        <end position="404"/>
    </location>
</feature>
<dbReference type="InterPro" id="IPR011992">
    <property type="entry name" value="EF-hand-dom_pair"/>
</dbReference>
<dbReference type="SUPFAM" id="SSF47473">
    <property type="entry name" value="EF-hand"/>
    <property type="match status" value="1"/>
</dbReference>
<comment type="subunit">
    <text evidence="13">Homodimer. Part of a ternary complex that contains CEP350, CEP43 and MAPRE1. Interacts directly with CEP350 and MAPRE1. Interacts with CEP19. Interacts (via N-terminus) with CEP350 (via C-terminus).</text>
</comment>
<reference evidence="15" key="1">
    <citation type="submission" date="2022-03" db="EMBL/GenBank/DDBJ databases">
        <authorList>
            <person name="Martin C."/>
        </authorList>
    </citation>
    <scope>NUCLEOTIDE SEQUENCE</scope>
</reference>
<evidence type="ECO:0000256" key="14">
    <source>
        <dbReference type="SAM" id="MobiDB-lite"/>
    </source>
</evidence>
<evidence type="ECO:0000256" key="7">
    <source>
        <dbReference type="ARBA" id="ARBA00022837"/>
    </source>
</evidence>
<dbReference type="GO" id="GO:0034453">
    <property type="term" value="P:microtubule anchoring"/>
    <property type="evidence" value="ECO:0007669"/>
    <property type="project" value="InterPro"/>
</dbReference>
<dbReference type="Gene3D" id="1.20.960.40">
    <property type="match status" value="1"/>
</dbReference>
<dbReference type="OrthoDB" id="2160638at2759"/>
<evidence type="ECO:0000256" key="11">
    <source>
        <dbReference type="ARBA" id="ARBA00042293"/>
    </source>
</evidence>
<comment type="function">
    <text evidence="12">Required for anchoring microtubules to the centrosomes. Required for ciliation.</text>
</comment>
<dbReference type="InterPro" id="IPR006594">
    <property type="entry name" value="LisH"/>
</dbReference>
<comment type="similarity">
    <text evidence="3">Belongs to the CEP43 family.</text>
</comment>
<dbReference type="AlphaFoldDB" id="A0A8J1XH19"/>
<name>A0A8J1XH19_OWEFU</name>
<dbReference type="Gene3D" id="1.10.238.10">
    <property type="entry name" value="EF-hand"/>
    <property type="match status" value="1"/>
</dbReference>
<feature type="region of interest" description="Disordered" evidence="14">
    <location>
        <begin position="418"/>
        <end position="455"/>
    </location>
</feature>
<dbReference type="PROSITE" id="PS50222">
    <property type="entry name" value="EF_HAND_2"/>
    <property type="match status" value="2"/>
</dbReference>
<evidence type="ECO:0000256" key="9">
    <source>
        <dbReference type="ARBA" id="ARBA00023273"/>
    </source>
</evidence>
<dbReference type="GO" id="GO:0030030">
    <property type="term" value="P:cell projection organization"/>
    <property type="evidence" value="ECO:0007669"/>
    <property type="project" value="UniProtKB-KW"/>
</dbReference>
<evidence type="ECO:0000256" key="12">
    <source>
        <dbReference type="ARBA" id="ARBA00046076"/>
    </source>
</evidence>
<sequence>MSADEDTELRDLVANTLETNGVLGKIRAQLRASVFLALEEQDAVQNKTPLLNQDLKKFIGTKEGRIVTSLVKEFLEHFNLEFSTAVFQPETGFTLQKSREDLARDLNIVESEKSHNAPLLAEVVKRLGSDPKTPRRDGVDDGTEYIRVPKDLSNKHISEAKRKFEQYDEDNSGSIDKDELRSLFADMFPHFHRNMLERYVTDEFRAIDKDFSNTIDFDEFLQMYKRLFVLCKSVVSHDISDITLQSPRRLSDTPSKIPAPIKKGPQQNGNGEIKAKKLVENGNKHQASKPSNVLTGADDHDDFFDEPVVKQQDTKSRGKADVRPSHIPVLSPGNSLLNKDDKKSSGKSQLPKPTSPSGMSSLSGLPSLTSGAGGGLGSLRDAPPLPGLGKSTDNTNGSKSPDLEIKAIDKRIADLGFEVPDDDDYEDDFQSSVSGKTLSARSDKSKQSDVDGGSIEEDIEEEILEDISIGDDLLKSSQSGFDDLTTDRTISQASIGFDYMEEIKT</sequence>
<feature type="compositionally biased region" description="Polar residues" evidence="14">
    <location>
        <begin position="284"/>
        <end position="294"/>
    </location>
</feature>
<dbReference type="GO" id="GO:0005509">
    <property type="term" value="F:calcium ion binding"/>
    <property type="evidence" value="ECO:0007669"/>
    <property type="project" value="InterPro"/>
</dbReference>
<keyword evidence="9" id="KW-0966">Cell projection</keyword>
<dbReference type="Pfam" id="PF09398">
    <property type="entry name" value="FOP_dimer"/>
    <property type="match status" value="1"/>
</dbReference>
<dbReference type="Proteomes" id="UP000749559">
    <property type="component" value="Unassembled WGS sequence"/>
</dbReference>
<keyword evidence="7" id="KW-0106">Calcium</keyword>